<dbReference type="STRING" id="1797714.A3D04_01150"/>
<feature type="transmembrane region" description="Helical" evidence="1">
    <location>
        <begin position="7"/>
        <end position="29"/>
    </location>
</feature>
<protein>
    <submittedName>
        <fullName evidence="2">Uncharacterized protein</fullName>
    </submittedName>
</protein>
<dbReference type="AlphaFoldDB" id="A0A1F5G9P0"/>
<dbReference type="Proteomes" id="UP000177369">
    <property type="component" value="Unassembled WGS sequence"/>
</dbReference>
<dbReference type="EMBL" id="MFBD01000023">
    <property type="protein sequence ID" value="OGD88591.1"/>
    <property type="molecule type" value="Genomic_DNA"/>
</dbReference>
<organism evidence="2 3">
    <name type="scientific">Candidatus Curtissbacteria bacterium RIFCSPHIGHO2_02_FULL_40_16b</name>
    <dbReference type="NCBI Taxonomy" id="1797714"/>
    <lineage>
        <taxon>Bacteria</taxon>
        <taxon>Candidatus Curtissiibacteriota</taxon>
    </lineage>
</organism>
<reference evidence="2 3" key="1">
    <citation type="journal article" date="2016" name="Nat. Commun.">
        <title>Thousands of microbial genomes shed light on interconnected biogeochemical processes in an aquifer system.</title>
        <authorList>
            <person name="Anantharaman K."/>
            <person name="Brown C.T."/>
            <person name="Hug L.A."/>
            <person name="Sharon I."/>
            <person name="Castelle C.J."/>
            <person name="Probst A.J."/>
            <person name="Thomas B.C."/>
            <person name="Singh A."/>
            <person name="Wilkins M.J."/>
            <person name="Karaoz U."/>
            <person name="Brodie E.L."/>
            <person name="Williams K.H."/>
            <person name="Hubbard S.S."/>
            <person name="Banfield J.F."/>
        </authorList>
    </citation>
    <scope>NUCLEOTIDE SEQUENCE [LARGE SCALE GENOMIC DNA]</scope>
</reference>
<sequence>METSKKSTYIIAAVSLMIIVAAIYFLFIFQKSPNKIKSEEGLKFVESIERIDIDKRPFVTLTPTADGAEIIISIENMNEFDKIEYELTYQADNPQISGEKIQRGAVETDVNTSQAKYKKSLLLGTASRGVRSPDTGVTDGELALHLFKGDAEYLSETRWDRFEIGTSGGEILDYTGNFSLDVPRLTKNYWVIIADTVGVPPNADFSASDVKLPVFGTYSVAPEFTTSASLSIKLTGDVKSPKLYTYSNQDSSWQSVESTYEGGALAAEVDSFGTFVIVSPK</sequence>
<name>A0A1F5G9P0_9BACT</name>
<evidence type="ECO:0000256" key="1">
    <source>
        <dbReference type="SAM" id="Phobius"/>
    </source>
</evidence>
<evidence type="ECO:0000313" key="3">
    <source>
        <dbReference type="Proteomes" id="UP000177369"/>
    </source>
</evidence>
<keyword evidence="1" id="KW-1133">Transmembrane helix</keyword>
<accession>A0A1F5G9P0</accession>
<evidence type="ECO:0000313" key="2">
    <source>
        <dbReference type="EMBL" id="OGD88591.1"/>
    </source>
</evidence>
<keyword evidence="1" id="KW-0812">Transmembrane</keyword>
<comment type="caution">
    <text evidence="2">The sequence shown here is derived from an EMBL/GenBank/DDBJ whole genome shotgun (WGS) entry which is preliminary data.</text>
</comment>
<keyword evidence="1" id="KW-0472">Membrane</keyword>
<proteinExistence type="predicted"/>
<gene>
    <name evidence="2" type="ORF">A3D04_01150</name>
</gene>